<dbReference type="Gene3D" id="3.30.559.10">
    <property type="entry name" value="Chloramphenicol acetyltransferase-like domain"/>
    <property type="match status" value="1"/>
</dbReference>
<evidence type="ECO:0000259" key="12">
    <source>
        <dbReference type="PROSITE" id="PS51826"/>
    </source>
</evidence>
<dbReference type="PANTHER" id="PTHR43178:SF2">
    <property type="entry name" value="DIHYDROLIPOYLLYSINE-RESIDUE ACETYLTRANSFERASE COMPONENT OF PYRUVATE DEHYDROGENASE COMPLEX"/>
    <property type="match status" value="1"/>
</dbReference>
<dbReference type="InterPro" id="IPR001078">
    <property type="entry name" value="2-oxoacid_DH_actylTfrase"/>
</dbReference>
<keyword evidence="5 9" id="KW-0450">Lipoyl</keyword>
<dbReference type="SUPFAM" id="SSF52777">
    <property type="entry name" value="CoA-dependent acyltransferases"/>
    <property type="match status" value="1"/>
</dbReference>
<keyword evidence="6 9" id="KW-0012">Acyltransferase</keyword>
<dbReference type="FunFam" id="2.40.50.100:FF:000009">
    <property type="entry name" value="Acetyltransferase component of pyruvate dehydrogenase complex"/>
    <property type="match status" value="2"/>
</dbReference>
<evidence type="ECO:0000256" key="7">
    <source>
        <dbReference type="ARBA" id="ARBA00025211"/>
    </source>
</evidence>
<feature type="compositionally biased region" description="Low complexity" evidence="10">
    <location>
        <begin position="248"/>
        <end position="264"/>
    </location>
</feature>
<dbReference type="InterPro" id="IPR023213">
    <property type="entry name" value="CAT-like_dom_sf"/>
</dbReference>
<dbReference type="Pfam" id="PF00364">
    <property type="entry name" value="Biotin_lipoyl"/>
    <property type="match status" value="2"/>
</dbReference>
<feature type="compositionally biased region" description="Low complexity" evidence="10">
    <location>
        <begin position="211"/>
        <end position="220"/>
    </location>
</feature>
<comment type="similarity">
    <text evidence="1 9">Belongs to the 2-oxoacid dehydrogenase family.</text>
</comment>
<proteinExistence type="inferred from homology"/>
<feature type="domain" description="Lipoyl-binding" evidence="11">
    <location>
        <begin position="4"/>
        <end position="78"/>
    </location>
</feature>
<dbReference type="SUPFAM" id="SSF51230">
    <property type="entry name" value="Single hybrid motif"/>
    <property type="match status" value="2"/>
</dbReference>
<dbReference type="GO" id="GO:0004742">
    <property type="term" value="F:dihydrolipoyllysine-residue acetyltransferase activity"/>
    <property type="evidence" value="ECO:0007669"/>
    <property type="project" value="UniProtKB-UniRule"/>
</dbReference>
<feature type="compositionally biased region" description="Low complexity" evidence="10">
    <location>
        <begin position="97"/>
        <end position="122"/>
    </location>
</feature>
<accession>A0A1M4L878</accession>
<feature type="region of interest" description="Disordered" evidence="10">
    <location>
        <begin position="97"/>
        <end position="124"/>
    </location>
</feature>
<dbReference type="CDD" id="cd06849">
    <property type="entry name" value="lipoyl_domain"/>
    <property type="match status" value="2"/>
</dbReference>
<protein>
    <recommendedName>
        <fullName evidence="9">Acetyltransferase component of pyruvate dehydrogenase complex</fullName>
        <ecNumber evidence="9">2.3.1.12</ecNumber>
    </recommendedName>
</protein>
<dbReference type="SUPFAM" id="SSF47005">
    <property type="entry name" value="Peripheral subunit-binding domain of 2-oxo acid dehydrogenase complex"/>
    <property type="match status" value="1"/>
</dbReference>
<comment type="subunit">
    <text evidence="2 9">Forms a 24-polypeptide structural core with octahedral symmetry.</text>
</comment>
<dbReference type="InterPro" id="IPR011053">
    <property type="entry name" value="Single_hybrid_motif"/>
</dbReference>
<dbReference type="RefSeq" id="WP_053114329.1">
    <property type="nucleotide sequence ID" value="NZ_CP076252.1"/>
</dbReference>
<dbReference type="Proteomes" id="UP000184997">
    <property type="component" value="Unassembled WGS sequence"/>
</dbReference>
<gene>
    <name evidence="13" type="ORF">XTGNCPPB3709_3276</name>
</gene>
<dbReference type="InterPro" id="IPR004167">
    <property type="entry name" value="PSBD"/>
</dbReference>
<dbReference type="FunFam" id="3.30.559.10:FF:000004">
    <property type="entry name" value="Acetyltransferase component of pyruvate dehydrogenase complex"/>
    <property type="match status" value="1"/>
</dbReference>
<dbReference type="InterPro" id="IPR050743">
    <property type="entry name" value="2-oxoacid_DH_E2_comp"/>
</dbReference>
<dbReference type="GO" id="GO:0045254">
    <property type="term" value="C:pyruvate dehydrogenase complex"/>
    <property type="evidence" value="ECO:0007669"/>
    <property type="project" value="UniProtKB-UniRule"/>
</dbReference>
<evidence type="ECO:0000256" key="8">
    <source>
        <dbReference type="ARBA" id="ARBA00048370"/>
    </source>
</evidence>
<dbReference type="AlphaFoldDB" id="A0A1M4L878"/>
<dbReference type="EMBL" id="FLUK01000270">
    <property type="protein sequence ID" value="SBV89315.1"/>
    <property type="molecule type" value="Genomic_DNA"/>
</dbReference>
<evidence type="ECO:0000256" key="6">
    <source>
        <dbReference type="ARBA" id="ARBA00023315"/>
    </source>
</evidence>
<evidence type="ECO:0000259" key="11">
    <source>
        <dbReference type="PROSITE" id="PS50968"/>
    </source>
</evidence>
<dbReference type="GO" id="GO:0006086">
    <property type="term" value="P:pyruvate decarboxylation to acetyl-CoA"/>
    <property type="evidence" value="ECO:0007669"/>
    <property type="project" value="UniProtKB-UniRule"/>
</dbReference>
<name>A0A1M4L878_9XANT</name>
<dbReference type="PANTHER" id="PTHR43178">
    <property type="entry name" value="DIHYDROLIPOAMIDE ACETYLTRANSFERASE COMPONENT OF PYRUVATE DEHYDROGENASE COMPLEX"/>
    <property type="match status" value="1"/>
</dbReference>
<evidence type="ECO:0000256" key="1">
    <source>
        <dbReference type="ARBA" id="ARBA00007317"/>
    </source>
</evidence>
<dbReference type="EC" id="2.3.1.12" evidence="9"/>
<dbReference type="InterPro" id="IPR003016">
    <property type="entry name" value="2-oxoA_DH_lipoyl-BS"/>
</dbReference>
<evidence type="ECO:0000256" key="5">
    <source>
        <dbReference type="ARBA" id="ARBA00022823"/>
    </source>
</evidence>
<dbReference type="GO" id="GO:0005737">
    <property type="term" value="C:cytoplasm"/>
    <property type="evidence" value="ECO:0007669"/>
    <property type="project" value="TreeGrafter"/>
</dbReference>
<dbReference type="InterPro" id="IPR000089">
    <property type="entry name" value="Biotin_lipoyl"/>
</dbReference>
<dbReference type="Pfam" id="PF00198">
    <property type="entry name" value="2-oxoacid_dh"/>
    <property type="match status" value="1"/>
</dbReference>
<feature type="domain" description="Peripheral subunit-binding (PSBD)" evidence="12">
    <location>
        <begin position="283"/>
        <end position="320"/>
    </location>
</feature>
<dbReference type="Gene3D" id="4.10.320.10">
    <property type="entry name" value="E3-binding domain"/>
    <property type="match status" value="1"/>
</dbReference>
<evidence type="ECO:0000256" key="10">
    <source>
        <dbReference type="SAM" id="MobiDB-lite"/>
    </source>
</evidence>
<feature type="domain" description="Lipoyl-binding" evidence="11">
    <location>
        <begin position="128"/>
        <end position="202"/>
    </location>
</feature>
<evidence type="ECO:0000256" key="4">
    <source>
        <dbReference type="ARBA" id="ARBA00022737"/>
    </source>
</evidence>
<dbReference type="Pfam" id="PF02817">
    <property type="entry name" value="E3_binding"/>
    <property type="match status" value="1"/>
</dbReference>
<sequence length="589" mass="60168">MAEIKEALVPDIGDYSDVPVIEVLVAVGDTVKKDQSLVTLESDKATMEVPSPFAGVVRELKVKIGDSLSEGKLVALIEVAEDGASAVPAAAPAAAKAAPAPARQEPAQPAPAASPASKPAAAAGGGGIVEARVPDIGDYSDVPVIEVLVAVGDSVAKDQSLVTLESDKATMEVPSSVAGVVKELKVKVGDSLSEGKVVALIEVAGASADAPAAGAIQPSAETGGGVEQVPASAAPDKLAQREIAQVQGSAPAKAGASAPSAGTPSSPPVEFNADSVLPQKVPYASPAVRVFARELGVDLFQVSGTEHGGRITKDDVQRYVKAALAGGVPAAAAGGASSAGGGNGLNLLPWPKVDFAKFGEVEVKPLSRIKKISGANLARNWAMIPHVTQFEQADITDLEALRVALNKENEKAGIKLTMLAFLLKASAAALKQFPDFNASLDAAGENLTLKKYFHIGFAADTPNGLVVPVIRDVDKKGVVELARESGELAKKARDGKLGPAEMSGGCFSISSLGGIGGTAFTPIVNAPEVAILGVSKAAIQPVWNGKEFAPKLLLPLSLSYDHRVIDGAAAARFTTYLSQVLADMRRVLL</sequence>
<dbReference type="GO" id="GO:0031405">
    <property type="term" value="F:lipoic acid binding"/>
    <property type="evidence" value="ECO:0007669"/>
    <property type="project" value="TreeGrafter"/>
</dbReference>
<dbReference type="PROSITE" id="PS50968">
    <property type="entry name" value="BIOTINYL_LIPOYL"/>
    <property type="match status" value="2"/>
</dbReference>
<evidence type="ECO:0000313" key="14">
    <source>
        <dbReference type="Proteomes" id="UP000184997"/>
    </source>
</evidence>
<reference evidence="14" key="1">
    <citation type="submission" date="2016-07" db="EMBL/GenBank/DDBJ databases">
        <authorList>
            <person name="Florea S."/>
            <person name="Webb J.S."/>
            <person name="Jaromczyk J."/>
            <person name="Schardl C.L."/>
        </authorList>
    </citation>
    <scope>NUCLEOTIDE SEQUENCE [LARGE SCALE GENOMIC DNA]</scope>
</reference>
<evidence type="ECO:0000256" key="9">
    <source>
        <dbReference type="RuleBase" id="RU361137"/>
    </source>
</evidence>
<comment type="function">
    <text evidence="7">The pyruvate dehydrogenase complex catalyzes the overall conversion of pyruvate to acetyl-CoA and CO(2). It contains multiple copies of three enzymatic components: pyruvate dehydrogenase (E1), dihydrolipoamide acetyltransferase (E2) and lipoamide dehydrogenase (E3).</text>
</comment>
<evidence type="ECO:0000256" key="3">
    <source>
        <dbReference type="ARBA" id="ARBA00022679"/>
    </source>
</evidence>
<dbReference type="InterPro" id="IPR036625">
    <property type="entry name" value="E3-bd_dom_sf"/>
</dbReference>
<dbReference type="InterPro" id="IPR006256">
    <property type="entry name" value="AcTrfase_Pyrv_DH_cplx"/>
</dbReference>
<evidence type="ECO:0000313" key="13">
    <source>
        <dbReference type="EMBL" id="SBV89315.1"/>
    </source>
</evidence>
<dbReference type="Gene3D" id="2.40.50.100">
    <property type="match status" value="2"/>
</dbReference>
<organism evidence="13 14">
    <name type="scientific">Xanthomonas graminis pv. graminis</name>
    <dbReference type="NCBI Taxonomy" id="134874"/>
    <lineage>
        <taxon>Bacteria</taxon>
        <taxon>Pseudomonadati</taxon>
        <taxon>Pseudomonadota</taxon>
        <taxon>Gammaproteobacteria</taxon>
        <taxon>Lysobacterales</taxon>
        <taxon>Lysobacteraceae</taxon>
        <taxon>Xanthomonas</taxon>
        <taxon>Xanthomonas translucens group</taxon>
        <taxon>Xanthomonas graminis</taxon>
    </lineage>
</organism>
<comment type="cofactor">
    <cofactor evidence="9">
        <name>(R)-lipoate</name>
        <dbReference type="ChEBI" id="CHEBI:83088"/>
    </cofactor>
    <text evidence="9">Binds 2 lipoyl cofactors covalently.</text>
</comment>
<dbReference type="PROSITE" id="PS51826">
    <property type="entry name" value="PSBD"/>
    <property type="match status" value="1"/>
</dbReference>
<evidence type="ECO:0000256" key="2">
    <source>
        <dbReference type="ARBA" id="ARBA00011484"/>
    </source>
</evidence>
<dbReference type="NCBIfam" id="TIGR01348">
    <property type="entry name" value="PDHac_trf_long"/>
    <property type="match status" value="1"/>
</dbReference>
<dbReference type="PROSITE" id="PS00189">
    <property type="entry name" value="LIPOYL"/>
    <property type="match status" value="2"/>
</dbReference>
<comment type="catalytic activity">
    <reaction evidence="8 9">
        <text>N(6)-[(R)-dihydrolipoyl]-L-lysyl-[protein] + acetyl-CoA = N(6)-[(R)-S(8)-acetyldihydrolipoyl]-L-lysyl-[protein] + CoA</text>
        <dbReference type="Rhea" id="RHEA:17017"/>
        <dbReference type="Rhea" id="RHEA-COMP:10475"/>
        <dbReference type="Rhea" id="RHEA-COMP:10478"/>
        <dbReference type="ChEBI" id="CHEBI:57287"/>
        <dbReference type="ChEBI" id="CHEBI:57288"/>
        <dbReference type="ChEBI" id="CHEBI:83100"/>
        <dbReference type="ChEBI" id="CHEBI:83111"/>
        <dbReference type="EC" id="2.3.1.12"/>
    </reaction>
</comment>
<feature type="region of interest" description="Disordered" evidence="10">
    <location>
        <begin position="211"/>
        <end position="273"/>
    </location>
</feature>
<keyword evidence="4" id="KW-0677">Repeat</keyword>
<keyword evidence="3 9" id="KW-0808">Transferase</keyword>